<comment type="caution">
    <text evidence="4">The sequence shown here is derived from an EMBL/GenBank/DDBJ whole genome shotgun (WGS) entry which is preliminary data.</text>
</comment>
<dbReference type="Pfam" id="PF00440">
    <property type="entry name" value="TetR_N"/>
    <property type="match status" value="1"/>
</dbReference>
<evidence type="ECO:0000313" key="4">
    <source>
        <dbReference type="EMBL" id="MEY8762904.1"/>
    </source>
</evidence>
<name>A0ABV4DUI2_9CLOT</name>
<feature type="DNA-binding region" description="H-T-H motif" evidence="2">
    <location>
        <begin position="30"/>
        <end position="49"/>
    </location>
</feature>
<dbReference type="InterPro" id="IPR001647">
    <property type="entry name" value="HTH_TetR"/>
</dbReference>
<evidence type="ECO:0000256" key="1">
    <source>
        <dbReference type="ARBA" id="ARBA00023125"/>
    </source>
</evidence>
<dbReference type="Gene3D" id="1.10.357.10">
    <property type="entry name" value="Tetracycline Repressor, domain 2"/>
    <property type="match status" value="1"/>
</dbReference>
<keyword evidence="1 2" id="KW-0238">DNA-binding</keyword>
<dbReference type="EMBL" id="JBGFFE010000004">
    <property type="protein sequence ID" value="MEY8762904.1"/>
    <property type="molecule type" value="Genomic_DNA"/>
</dbReference>
<evidence type="ECO:0000256" key="2">
    <source>
        <dbReference type="PROSITE-ProRule" id="PRU00335"/>
    </source>
</evidence>
<gene>
    <name evidence="4" type="ORF">AB8S09_04475</name>
</gene>
<dbReference type="PANTHER" id="PTHR43479">
    <property type="entry name" value="ACREF/ENVCD OPERON REPRESSOR-RELATED"/>
    <property type="match status" value="1"/>
</dbReference>
<accession>A0ABV4DUI2</accession>
<dbReference type="SUPFAM" id="SSF46689">
    <property type="entry name" value="Homeodomain-like"/>
    <property type="match status" value="1"/>
</dbReference>
<dbReference type="InterPro" id="IPR009057">
    <property type="entry name" value="Homeodomain-like_sf"/>
</dbReference>
<dbReference type="PROSITE" id="PS50977">
    <property type="entry name" value="HTH_TETR_2"/>
    <property type="match status" value="1"/>
</dbReference>
<protein>
    <submittedName>
        <fullName evidence="4">TetR/AcrR family transcriptional regulator</fullName>
    </submittedName>
</protein>
<dbReference type="PRINTS" id="PR00455">
    <property type="entry name" value="HTHTETR"/>
</dbReference>
<organism evidence="4 5">
    <name type="scientific">Clostridium lapidicellarium</name>
    <dbReference type="NCBI Taxonomy" id="3240931"/>
    <lineage>
        <taxon>Bacteria</taxon>
        <taxon>Bacillati</taxon>
        <taxon>Bacillota</taxon>
        <taxon>Clostridia</taxon>
        <taxon>Eubacteriales</taxon>
        <taxon>Clostridiaceae</taxon>
        <taxon>Clostridium</taxon>
    </lineage>
</organism>
<proteinExistence type="predicted"/>
<dbReference type="Proteomes" id="UP001565220">
    <property type="component" value="Unassembled WGS sequence"/>
</dbReference>
<reference evidence="4 5" key="1">
    <citation type="submission" date="2024-08" db="EMBL/GenBank/DDBJ databases">
        <title>Clostridium lapicellarii sp. nov., and Clostridium renhuaiense sp. nov., two species isolated from the mud in a fermentation cellar used for producing sauce-flavour Chinese liquors.</title>
        <authorList>
            <person name="Yang F."/>
            <person name="Wang H."/>
            <person name="Chen L.Q."/>
            <person name="Zhou N."/>
            <person name="Lu J.J."/>
            <person name="Pu X.X."/>
            <person name="Wan B."/>
            <person name="Wang L."/>
            <person name="Liu S.J."/>
        </authorList>
    </citation>
    <scope>NUCLEOTIDE SEQUENCE [LARGE SCALE GENOMIC DNA]</scope>
    <source>
        <strain evidence="4 5">MT-113</strain>
    </source>
</reference>
<dbReference type="InterPro" id="IPR050624">
    <property type="entry name" value="HTH-type_Tx_Regulator"/>
</dbReference>
<evidence type="ECO:0000259" key="3">
    <source>
        <dbReference type="PROSITE" id="PS50977"/>
    </source>
</evidence>
<sequence>MARIADPKKMNNIKKAVMECIVDYGYSGVSIALICKKAGVSPGYLYRYYNSKEELVEELVDSEMSTIIDNFISDINSSATMYEAGYKIIRKLFMSANKKPMLAKFAASVVMDLRILTKEKLNKFKYVLNLAEKWIELGQRTGEIKSNVTTTEVLTVSFTIPFSYLSFSLELENNKKFTEKDVKRIAEICINALK</sequence>
<evidence type="ECO:0000313" key="5">
    <source>
        <dbReference type="Proteomes" id="UP001565220"/>
    </source>
</evidence>
<feature type="domain" description="HTH tetR-type" evidence="3">
    <location>
        <begin position="7"/>
        <end position="67"/>
    </location>
</feature>
<dbReference type="PANTHER" id="PTHR43479:SF11">
    <property type="entry name" value="ACREF_ENVCD OPERON REPRESSOR-RELATED"/>
    <property type="match status" value="1"/>
</dbReference>
<keyword evidence="5" id="KW-1185">Reference proteome</keyword>
<dbReference type="RefSeq" id="WP_294182419.1">
    <property type="nucleotide sequence ID" value="NZ_JBGFFE010000004.1"/>
</dbReference>